<dbReference type="Pfam" id="PF02645">
    <property type="entry name" value="DegV"/>
    <property type="match status" value="1"/>
</dbReference>
<dbReference type="RefSeq" id="WP_119864171.1">
    <property type="nucleotide sequence ID" value="NZ_CP016786.1"/>
</dbReference>
<organism evidence="3 4">
    <name type="scientific">Clostridium isatidis</name>
    <dbReference type="NCBI Taxonomy" id="182773"/>
    <lineage>
        <taxon>Bacteria</taxon>
        <taxon>Bacillati</taxon>
        <taxon>Bacillota</taxon>
        <taxon>Clostridia</taxon>
        <taxon>Eubacteriales</taxon>
        <taxon>Clostridiaceae</taxon>
        <taxon>Clostridium</taxon>
    </lineage>
</organism>
<dbReference type="NCBIfam" id="TIGR00762">
    <property type="entry name" value="DegV"/>
    <property type="match status" value="1"/>
</dbReference>
<dbReference type="EMBL" id="CP016786">
    <property type="protein sequence ID" value="ASW42036.1"/>
    <property type="molecule type" value="Genomic_DNA"/>
</dbReference>
<dbReference type="PANTHER" id="PTHR33434">
    <property type="entry name" value="DEGV DOMAIN-CONTAINING PROTEIN DR_1986-RELATED"/>
    <property type="match status" value="1"/>
</dbReference>
<evidence type="ECO:0000313" key="3">
    <source>
        <dbReference type="EMBL" id="ASW42036.1"/>
    </source>
</evidence>
<dbReference type="AlphaFoldDB" id="A0A343J928"/>
<proteinExistence type="predicted"/>
<dbReference type="Gene3D" id="3.40.50.10170">
    <property type="match status" value="1"/>
</dbReference>
<comment type="function">
    <text evidence="1">May bind long-chain fatty acids, such as palmitate, and may play a role in lipid transport or fatty acid metabolism.</text>
</comment>
<keyword evidence="2" id="KW-0446">Lipid-binding</keyword>
<dbReference type="KEGG" id="cia:BEN51_00480"/>
<evidence type="ECO:0000256" key="2">
    <source>
        <dbReference type="ARBA" id="ARBA00023121"/>
    </source>
</evidence>
<dbReference type="GO" id="GO:0008289">
    <property type="term" value="F:lipid binding"/>
    <property type="evidence" value="ECO:0007669"/>
    <property type="project" value="UniProtKB-KW"/>
</dbReference>
<dbReference type="Gene3D" id="3.30.1180.10">
    <property type="match status" value="1"/>
</dbReference>
<keyword evidence="4" id="KW-1185">Reference proteome</keyword>
<sequence>MQKIALLVDSACDLSLEEMKEYNIKLLPLRISYSTGEYKDILEISADEVYSNLDKEVPKTSLPSAEDIEEILNTLEKEEYTHVIAITISSGLSGTHNSIRLLLEDHPKLTSFVFDTKILAMPEGIVALETAKLIKEGRSFEEIIKEIPIIRSKITGYFTLSTLDYLIKGGRIGKVSGMIGQMLNLKPIITVDENGIYYSVCKARGRKQSISKLTDILKEELEKGKCKVWVLHGGALEEAKKFMESLKNLKNIIDLNISQISPALGVHAGPGLLGLAIQQIN</sequence>
<protein>
    <submittedName>
        <fullName evidence="3">Fatty acid-binding protein DegV</fullName>
    </submittedName>
</protein>
<reference evidence="3 4" key="1">
    <citation type="submission" date="2016-08" db="EMBL/GenBank/DDBJ databases">
        <title>Complete Genome Sequence Of The Indigo Reducing Clostridium isatidis DSM15098.</title>
        <authorList>
            <person name="Little G.T."/>
            <person name="Minton N.P."/>
        </authorList>
    </citation>
    <scope>NUCLEOTIDE SEQUENCE [LARGE SCALE GENOMIC DNA]</scope>
    <source>
        <strain evidence="3 4">DSM 15098</strain>
    </source>
</reference>
<dbReference type="InterPro" id="IPR003797">
    <property type="entry name" value="DegV"/>
</dbReference>
<accession>A0A343J928</accession>
<dbReference type="SUPFAM" id="SSF82549">
    <property type="entry name" value="DAK1/DegV-like"/>
    <property type="match status" value="1"/>
</dbReference>
<gene>
    <name evidence="3" type="ORF">BEN51_00480</name>
</gene>
<dbReference type="PROSITE" id="PS51482">
    <property type="entry name" value="DEGV"/>
    <property type="match status" value="1"/>
</dbReference>
<dbReference type="Proteomes" id="UP000264883">
    <property type="component" value="Chromosome"/>
</dbReference>
<dbReference type="PANTHER" id="PTHR33434:SF3">
    <property type="entry name" value="DEGV DOMAIN-CONTAINING PROTEIN YITS"/>
    <property type="match status" value="1"/>
</dbReference>
<dbReference type="OrthoDB" id="9781230at2"/>
<name>A0A343J928_9CLOT</name>
<dbReference type="InterPro" id="IPR043168">
    <property type="entry name" value="DegV_C"/>
</dbReference>
<evidence type="ECO:0000313" key="4">
    <source>
        <dbReference type="Proteomes" id="UP000264883"/>
    </source>
</evidence>
<dbReference type="InterPro" id="IPR050270">
    <property type="entry name" value="DegV_domain_contain"/>
</dbReference>
<evidence type="ECO:0000256" key="1">
    <source>
        <dbReference type="ARBA" id="ARBA00003238"/>
    </source>
</evidence>